<dbReference type="OrthoDB" id="1438991at2"/>
<feature type="transmembrane region" description="Helical" evidence="1">
    <location>
        <begin position="12"/>
        <end position="30"/>
    </location>
</feature>
<dbReference type="AlphaFoldDB" id="A0A1I0R7F0"/>
<reference evidence="4" key="1">
    <citation type="submission" date="2016-10" db="EMBL/GenBank/DDBJ databases">
        <authorList>
            <person name="Varghese N."/>
            <person name="Submissions S."/>
        </authorList>
    </citation>
    <scope>NUCLEOTIDE SEQUENCE [LARGE SCALE GENOMIC DNA]</scope>
    <source>
        <strain evidence="4">CGMCC 1.12402</strain>
    </source>
</reference>
<accession>A0A1I0R7F0</accession>
<dbReference type="EMBL" id="FOIR01000003">
    <property type="protein sequence ID" value="SEW36622.1"/>
    <property type="molecule type" value="Genomic_DNA"/>
</dbReference>
<keyword evidence="1" id="KW-0472">Membrane</keyword>
<dbReference type="InterPro" id="IPR024478">
    <property type="entry name" value="HlyB_4HB_MCP"/>
</dbReference>
<proteinExistence type="predicted"/>
<evidence type="ECO:0000256" key="1">
    <source>
        <dbReference type="SAM" id="Phobius"/>
    </source>
</evidence>
<feature type="domain" description="Chemotaxis methyl-accepting receptor HlyB-like 4HB MCP" evidence="2">
    <location>
        <begin position="6"/>
        <end position="165"/>
    </location>
</feature>
<keyword evidence="4" id="KW-1185">Reference proteome</keyword>
<evidence type="ECO:0000313" key="4">
    <source>
        <dbReference type="Proteomes" id="UP000199437"/>
    </source>
</evidence>
<dbReference type="RefSeq" id="WP_090259724.1">
    <property type="nucleotide sequence ID" value="NZ_FOIR01000003.1"/>
</dbReference>
<dbReference type="Proteomes" id="UP000199437">
    <property type="component" value="Unassembled WGS sequence"/>
</dbReference>
<dbReference type="Pfam" id="PF12729">
    <property type="entry name" value="4HB_MCP_1"/>
    <property type="match status" value="1"/>
</dbReference>
<keyword evidence="1" id="KW-1133">Transmembrane helix</keyword>
<organism evidence="3 4">
    <name type="scientific">Roseivirga pacifica</name>
    <dbReference type="NCBI Taxonomy" id="1267423"/>
    <lineage>
        <taxon>Bacteria</taxon>
        <taxon>Pseudomonadati</taxon>
        <taxon>Bacteroidota</taxon>
        <taxon>Cytophagia</taxon>
        <taxon>Cytophagales</taxon>
        <taxon>Roseivirgaceae</taxon>
        <taxon>Roseivirga</taxon>
    </lineage>
</organism>
<name>A0A1I0R7F0_9BACT</name>
<dbReference type="STRING" id="1267423.SAMN05216290_3200"/>
<sequence length="211" mass="23532">MKWTYSIRQKMTAAGILAAVMGLVLINNLSERRNFQQLEDSIASIYQDRLLVESYIFKLYDNLQRHDELLDAQASAQTIQEIKTLAAERNALIALYEETYITEEEAKHFDALKKSLSEIEILDESTLANNKFSTQSAQPTKSAITHLSALSQIQTTEGASLMDRSERIIGGSISNSQLEMVLVICLAIIVQALVFSSKSLKAAPYQDPSLN</sequence>
<protein>
    <submittedName>
        <fullName evidence="3">Four helix bundle sensory module for signal transduction</fullName>
    </submittedName>
</protein>
<gene>
    <name evidence="3" type="ORF">SAMN05216290_3200</name>
</gene>
<dbReference type="GeneID" id="99987878"/>
<evidence type="ECO:0000313" key="3">
    <source>
        <dbReference type="EMBL" id="SEW36622.1"/>
    </source>
</evidence>
<keyword evidence="1" id="KW-0812">Transmembrane</keyword>
<evidence type="ECO:0000259" key="2">
    <source>
        <dbReference type="Pfam" id="PF12729"/>
    </source>
</evidence>